<evidence type="ECO:0000313" key="2">
    <source>
        <dbReference type="Proteomes" id="UP000363661"/>
    </source>
</evidence>
<reference evidence="1 2" key="1">
    <citation type="submission" date="2019-07" db="EMBL/GenBank/DDBJ databases">
        <authorList>
            <person name="Hibberd C M."/>
            <person name="Gehrig L. J."/>
            <person name="Chang H.-W."/>
            <person name="Venkatesh S."/>
        </authorList>
    </citation>
    <scope>NUCLEOTIDE SEQUENCE [LARGE SCALE GENOMIC DNA]</scope>
    <source>
        <strain evidence="1">Ruminococcus_torques_SSTS_Bg7063</strain>
    </source>
</reference>
<keyword evidence="2" id="KW-1185">Reference proteome</keyword>
<sequence length="49" mass="5521">MYNNSQSPIMVVSGKKAKEILKKAETPIANHTRAVNKARERLRKLGTIK</sequence>
<organism evidence="1 2">
    <name type="scientific">[Ruminococcus] torques</name>
    <dbReference type="NCBI Taxonomy" id="33039"/>
    <lineage>
        <taxon>Bacteria</taxon>
        <taxon>Bacillati</taxon>
        <taxon>Bacillota</taxon>
        <taxon>Clostridia</taxon>
        <taxon>Lachnospirales</taxon>
        <taxon>Lachnospiraceae</taxon>
        <taxon>Mediterraneibacter</taxon>
    </lineage>
</organism>
<name>A0A564TZM4_9FIRM</name>
<accession>A0A564TZM4</accession>
<dbReference type="EMBL" id="CABHNA010000060">
    <property type="protein sequence ID" value="VUX12670.1"/>
    <property type="molecule type" value="Genomic_DNA"/>
</dbReference>
<proteinExistence type="predicted"/>
<evidence type="ECO:0000313" key="1">
    <source>
        <dbReference type="EMBL" id="VUX12670.1"/>
    </source>
</evidence>
<protein>
    <submittedName>
        <fullName evidence="1">Uncharacterized protein</fullName>
    </submittedName>
</protein>
<dbReference type="Proteomes" id="UP000363661">
    <property type="component" value="Unassembled WGS sequence"/>
</dbReference>
<dbReference type="AlphaFoldDB" id="A0A564TZM4"/>
<dbReference type="RefSeq" id="WP_186290819.1">
    <property type="nucleotide sequence ID" value="NZ_CABHNA010000060.1"/>
</dbReference>
<gene>
    <name evidence="1" type="ORF">RTSSTS7063_01820</name>
</gene>